<dbReference type="RefSeq" id="WP_073049908.1">
    <property type="nucleotide sequence ID" value="NZ_FQZL01000019.1"/>
</dbReference>
<name>A0A1M6J1M5_9FIRM</name>
<evidence type="ECO:0000313" key="4">
    <source>
        <dbReference type="Proteomes" id="UP000184052"/>
    </source>
</evidence>
<protein>
    <submittedName>
        <fullName evidence="3">Predicted transcriptional regulator YheO, contains PAS and DNA-binding HTH domains</fullName>
    </submittedName>
</protein>
<dbReference type="EMBL" id="FQZL01000019">
    <property type="protein sequence ID" value="SHJ40643.1"/>
    <property type="molecule type" value="Genomic_DNA"/>
</dbReference>
<feature type="domain" description="Transcriptional regulator DauR-like HTH" evidence="2">
    <location>
        <begin position="165"/>
        <end position="211"/>
    </location>
</feature>
<dbReference type="GO" id="GO:0003677">
    <property type="term" value="F:DNA binding"/>
    <property type="evidence" value="ECO:0007669"/>
    <property type="project" value="UniProtKB-KW"/>
</dbReference>
<keyword evidence="4" id="KW-1185">Reference proteome</keyword>
<dbReference type="InterPro" id="IPR039446">
    <property type="entry name" value="DauR-like"/>
</dbReference>
<gene>
    <name evidence="3" type="ORF">SAMN02745751_02494</name>
</gene>
<evidence type="ECO:0000259" key="1">
    <source>
        <dbReference type="Pfam" id="PF08348"/>
    </source>
</evidence>
<dbReference type="InterPro" id="IPR013559">
    <property type="entry name" value="YheO"/>
</dbReference>
<evidence type="ECO:0000313" key="3">
    <source>
        <dbReference type="EMBL" id="SHJ40643.1"/>
    </source>
</evidence>
<feature type="domain" description="YheO-like" evidence="1">
    <location>
        <begin position="8"/>
        <end position="113"/>
    </location>
</feature>
<dbReference type="Pfam" id="PF08348">
    <property type="entry name" value="PAS_6"/>
    <property type="match status" value="1"/>
</dbReference>
<evidence type="ECO:0000259" key="2">
    <source>
        <dbReference type="Pfam" id="PF13309"/>
    </source>
</evidence>
<dbReference type="AlphaFoldDB" id="A0A1M6J1M5"/>
<dbReference type="PANTHER" id="PTHR35568:SF1">
    <property type="entry name" value="TRANSCRIPTIONAL REGULATOR DAUR"/>
    <property type="match status" value="1"/>
</dbReference>
<keyword evidence="3" id="KW-0238">DNA-binding</keyword>
<dbReference type="Pfam" id="PF13309">
    <property type="entry name" value="HTH_22"/>
    <property type="match status" value="1"/>
</dbReference>
<proteinExistence type="predicted"/>
<dbReference type="STRING" id="1121476.SAMN02745751_02494"/>
<accession>A0A1M6J1M5</accession>
<dbReference type="Proteomes" id="UP000184052">
    <property type="component" value="Unassembled WGS sequence"/>
</dbReference>
<reference evidence="3 4" key="1">
    <citation type="submission" date="2016-11" db="EMBL/GenBank/DDBJ databases">
        <authorList>
            <person name="Jaros S."/>
            <person name="Januszkiewicz K."/>
            <person name="Wedrychowicz H."/>
        </authorList>
    </citation>
    <scope>NUCLEOTIDE SEQUENCE [LARGE SCALE GENOMIC DNA]</scope>
    <source>
        <strain evidence="3 4">DSM 17477</strain>
    </source>
</reference>
<dbReference type="PANTHER" id="PTHR35568">
    <property type="entry name" value="TRANSCRIPTIONAL REGULATOR DAUR"/>
    <property type="match status" value="1"/>
</dbReference>
<dbReference type="InterPro" id="IPR039445">
    <property type="entry name" value="DauR-like_HTH"/>
</dbReference>
<sequence>MKNSIKQEYLSFMDMMKMQFGETCHVVLYDFTNPKGEIIGMHGCLTDEKMGDPAPDYILKMIQSSGKHIENKYGFINKNMDGHVLRTSLLFIKDKSEIAGCFCVNHNIVHIKMILSFLEELSQSGNLEEDTEMDRLPGGEGSGTIQDFVEDTVEKFLLERLGFRSFPSLEKNEKVALIRELDDKGIFLVKGSVNMVAKLIGISKFSIYNYLEEIRTSQKS</sequence>
<organism evidence="3 4">
    <name type="scientific">Dethiosulfatibacter aminovorans DSM 17477</name>
    <dbReference type="NCBI Taxonomy" id="1121476"/>
    <lineage>
        <taxon>Bacteria</taxon>
        <taxon>Bacillati</taxon>
        <taxon>Bacillota</taxon>
        <taxon>Tissierellia</taxon>
        <taxon>Dethiosulfatibacter</taxon>
    </lineage>
</organism>